<evidence type="ECO:0000256" key="7">
    <source>
        <dbReference type="ARBA" id="ARBA00022553"/>
    </source>
</evidence>
<dbReference type="GO" id="GO:0005654">
    <property type="term" value="C:nucleoplasm"/>
    <property type="evidence" value="ECO:0007669"/>
    <property type="project" value="Ensembl"/>
</dbReference>
<comment type="subcellular location">
    <subcellularLocation>
        <location evidence="3">Cytoplasm</location>
    </subcellularLocation>
    <subcellularLocation>
        <location evidence="2">Endosome</location>
    </subcellularLocation>
    <subcellularLocation>
        <location evidence="1">Nucleus</location>
    </subcellularLocation>
</comment>
<dbReference type="InterPro" id="IPR003175">
    <property type="entry name" value="CDI_dom"/>
</dbReference>
<evidence type="ECO:0000256" key="14">
    <source>
        <dbReference type="ARBA" id="ARBA00031925"/>
    </source>
</evidence>
<dbReference type="GeneTree" id="ENSGT00940000159852"/>
<dbReference type="GO" id="GO:0007219">
    <property type="term" value="P:Notch signaling pathway"/>
    <property type="evidence" value="ECO:0007669"/>
    <property type="project" value="Ensembl"/>
</dbReference>
<keyword evidence="10" id="KW-0649">Protein kinase inhibitor</keyword>
<comment type="function">
    <text evidence="15">Important regulator of cell cycle progression. Inhibits the kinase activity of CDK2 bound to cyclin A, but has little inhibitory activity on CDK2 bound to SPDYA. Involved in G1 arrest. Potent inhibitor of cyclin E- and cyclin A-CDK2 complexes. Forms a complex with cyclin type D-CDK4 complexes and is involved in the assembly, stability, and modulation of CCND1-CDK4 complex activation. Acts either as an inhibitor or an activator of cyclin type D-CDK4 complexes depending on its phosphorylation state and/or stoichometry.</text>
</comment>
<dbReference type="GO" id="GO:0045892">
    <property type="term" value="P:negative regulation of DNA-templated transcription"/>
    <property type="evidence" value="ECO:0007669"/>
    <property type="project" value="Ensembl"/>
</dbReference>
<feature type="compositionally biased region" description="Polar residues" evidence="16">
    <location>
        <begin position="180"/>
        <end position="194"/>
    </location>
</feature>
<dbReference type="GO" id="GO:2000045">
    <property type="term" value="P:regulation of G1/S transition of mitotic cell cycle"/>
    <property type="evidence" value="ECO:0007669"/>
    <property type="project" value="Ensembl"/>
</dbReference>
<gene>
    <name evidence="18" type="primary">CDKN1B</name>
</gene>
<dbReference type="GO" id="GO:0048839">
    <property type="term" value="P:inner ear development"/>
    <property type="evidence" value="ECO:0007669"/>
    <property type="project" value="Ensembl"/>
</dbReference>
<dbReference type="GO" id="GO:0007507">
    <property type="term" value="P:heart development"/>
    <property type="evidence" value="ECO:0007669"/>
    <property type="project" value="Ensembl"/>
</dbReference>
<evidence type="ECO:0000313" key="18">
    <source>
        <dbReference type="Ensembl" id="ENSPMRP00000001223.1"/>
    </source>
</evidence>
<dbReference type="GO" id="GO:0051168">
    <property type="term" value="P:nuclear export"/>
    <property type="evidence" value="ECO:0007669"/>
    <property type="project" value="Ensembl"/>
</dbReference>
<dbReference type="GO" id="GO:0005829">
    <property type="term" value="C:cytosol"/>
    <property type="evidence" value="ECO:0007669"/>
    <property type="project" value="Ensembl"/>
</dbReference>
<dbReference type="GO" id="GO:0031116">
    <property type="term" value="P:positive regulation of microtubule polymerization"/>
    <property type="evidence" value="ECO:0007669"/>
    <property type="project" value="Ensembl"/>
</dbReference>
<evidence type="ECO:0000256" key="3">
    <source>
        <dbReference type="ARBA" id="ARBA00004496"/>
    </source>
</evidence>
<dbReference type="GO" id="GO:0051087">
    <property type="term" value="F:protein-folding chaperone binding"/>
    <property type="evidence" value="ECO:0007669"/>
    <property type="project" value="TreeGrafter"/>
</dbReference>
<feature type="region of interest" description="Disordered" evidence="16">
    <location>
        <begin position="1"/>
        <end position="25"/>
    </location>
</feature>
<dbReference type="GO" id="GO:0036064">
    <property type="term" value="C:ciliary basal body"/>
    <property type="evidence" value="ECO:0007669"/>
    <property type="project" value="Ensembl"/>
</dbReference>
<dbReference type="GO" id="GO:0008284">
    <property type="term" value="P:positive regulation of cell population proliferation"/>
    <property type="evidence" value="ECO:0007669"/>
    <property type="project" value="Ensembl"/>
</dbReference>
<keyword evidence="11" id="KW-0539">Nucleus</keyword>
<dbReference type="GO" id="GO:0071236">
    <property type="term" value="P:cellular response to antibiotic"/>
    <property type="evidence" value="ECO:0007669"/>
    <property type="project" value="Ensembl"/>
</dbReference>
<evidence type="ECO:0000256" key="2">
    <source>
        <dbReference type="ARBA" id="ARBA00004177"/>
    </source>
</evidence>
<feature type="domain" description="Cyclin-dependent kinase inhibitor" evidence="17">
    <location>
        <begin position="30"/>
        <end position="78"/>
    </location>
</feature>
<dbReference type="OMA" id="THLRDQK"/>
<keyword evidence="7" id="KW-0597">Phosphoprotein</keyword>
<feature type="region of interest" description="Disordered" evidence="16">
    <location>
        <begin position="85"/>
        <end position="202"/>
    </location>
</feature>
<dbReference type="InterPro" id="IPR044898">
    <property type="entry name" value="CDI_dom_sf"/>
</dbReference>
<dbReference type="GO" id="GO:0006813">
    <property type="term" value="P:potassium ion transport"/>
    <property type="evidence" value="ECO:0007669"/>
    <property type="project" value="Ensembl"/>
</dbReference>
<dbReference type="AlphaFoldDB" id="A0A670HNI6"/>
<dbReference type="GO" id="GO:0044877">
    <property type="term" value="F:protein-containing complex binding"/>
    <property type="evidence" value="ECO:0007669"/>
    <property type="project" value="Ensembl"/>
</dbReference>
<dbReference type="GO" id="GO:0030332">
    <property type="term" value="F:cyclin binding"/>
    <property type="evidence" value="ECO:0007669"/>
    <property type="project" value="Ensembl"/>
</dbReference>
<sequence length="202" mass="22248">SHVRLSNGSPTLERMEARQADYPKPSACRSLFGPVDHEQLARELEKQSRALEEAGRSKWNFDFGRCQPLQGRYEWQAVAKDALPDFYSRPPRLSRGRAKAGSQPRRGGLDGRGPATALRRAQGIEEEEEDAARRPEQEAGAAGAATDLGRQSPGPRKRPAADDSSPQNKRANMTEEAISEDSSSACSVEQTPKKSSPRRHQT</sequence>
<dbReference type="GO" id="GO:0071285">
    <property type="term" value="P:cellular response to lithium ion"/>
    <property type="evidence" value="ECO:0007669"/>
    <property type="project" value="Ensembl"/>
</dbReference>
<feature type="compositionally biased region" description="Polar residues" evidence="16">
    <location>
        <begin position="1"/>
        <end position="10"/>
    </location>
</feature>
<dbReference type="Ensembl" id="ENSPMRT00000001293.1">
    <property type="protein sequence ID" value="ENSPMRP00000001223.1"/>
    <property type="gene ID" value="ENSPMRG00000000901.1"/>
</dbReference>
<dbReference type="GO" id="GO:0019903">
    <property type="term" value="F:protein phosphatase binding"/>
    <property type="evidence" value="ECO:0007669"/>
    <property type="project" value="Ensembl"/>
</dbReference>
<dbReference type="PANTHER" id="PTHR10265:SF9">
    <property type="entry name" value="CYCLIN-DEPENDENT KINASE INHIBITOR 1B"/>
    <property type="match status" value="1"/>
</dbReference>
<dbReference type="GO" id="GO:0050680">
    <property type="term" value="P:negative regulation of epithelial cell proliferation"/>
    <property type="evidence" value="ECO:0007669"/>
    <property type="project" value="Ensembl"/>
</dbReference>
<dbReference type="GO" id="GO:0030308">
    <property type="term" value="P:negative regulation of cell growth"/>
    <property type="evidence" value="ECO:0007669"/>
    <property type="project" value="Ensembl"/>
</dbReference>
<evidence type="ECO:0000256" key="16">
    <source>
        <dbReference type="SAM" id="MobiDB-lite"/>
    </source>
</evidence>
<evidence type="ECO:0000256" key="10">
    <source>
        <dbReference type="ARBA" id="ARBA00023013"/>
    </source>
</evidence>
<evidence type="ECO:0000256" key="15">
    <source>
        <dbReference type="ARBA" id="ARBA00045727"/>
    </source>
</evidence>
<reference evidence="18 19" key="1">
    <citation type="journal article" date="2019" name="Proc. Natl. Acad. Sci. U.S.A.">
        <title>Regulatory changes in pterin and carotenoid genes underlie balanced color polymorphisms in the wall lizard.</title>
        <authorList>
            <person name="Andrade P."/>
            <person name="Pinho C."/>
            <person name="Perez I de Lanuza G."/>
            <person name="Afonso S."/>
            <person name="Brejcha J."/>
            <person name="Rubin C.J."/>
            <person name="Wallerman O."/>
            <person name="Pereira P."/>
            <person name="Sabatino S.J."/>
            <person name="Bellati A."/>
            <person name="Pellitteri-Rosa D."/>
            <person name="Bosakova Z."/>
            <person name="Bunikis I."/>
            <person name="Carretero M.A."/>
            <person name="Feiner N."/>
            <person name="Marsik P."/>
            <person name="Pauperio F."/>
            <person name="Salvi D."/>
            <person name="Soler L."/>
            <person name="While G.M."/>
            <person name="Uller T."/>
            <person name="Font E."/>
            <person name="Andersson L."/>
            <person name="Carneiro M."/>
        </authorList>
    </citation>
    <scope>NUCLEOTIDE SEQUENCE</scope>
</reference>
<dbReference type="GO" id="GO:1902746">
    <property type="term" value="P:regulation of lens fiber cell differentiation"/>
    <property type="evidence" value="ECO:0007669"/>
    <property type="project" value="Ensembl"/>
</dbReference>
<dbReference type="GO" id="GO:1904706">
    <property type="term" value="P:negative regulation of vascular associated smooth muscle cell proliferation"/>
    <property type="evidence" value="ECO:0007669"/>
    <property type="project" value="Ensembl"/>
</dbReference>
<dbReference type="GO" id="GO:0000082">
    <property type="term" value="P:G1/S transition of mitotic cell cycle"/>
    <property type="evidence" value="ECO:0007669"/>
    <property type="project" value="Ensembl"/>
</dbReference>
<name>A0A670HNI6_PODMU</name>
<dbReference type="FunFam" id="4.10.365.10:FF:000001">
    <property type="entry name" value="Cyclin-dependent kinase inhibitor 1B"/>
    <property type="match status" value="1"/>
</dbReference>
<keyword evidence="9" id="KW-0832">Ubl conjugation</keyword>
<reference evidence="18" key="2">
    <citation type="submission" date="2025-08" db="UniProtKB">
        <authorList>
            <consortium name="Ensembl"/>
        </authorList>
    </citation>
    <scope>IDENTIFICATION</scope>
</reference>
<dbReference type="GO" id="GO:0045732">
    <property type="term" value="P:positive regulation of protein catabolic process"/>
    <property type="evidence" value="ECO:0007669"/>
    <property type="project" value="Ensembl"/>
</dbReference>
<dbReference type="GO" id="GO:0031464">
    <property type="term" value="C:Cul4A-RING E3 ubiquitin ligase complex"/>
    <property type="evidence" value="ECO:0007669"/>
    <property type="project" value="Ensembl"/>
</dbReference>
<proteinExistence type="inferred from homology"/>
<dbReference type="GO" id="GO:0045930">
    <property type="term" value="P:negative regulation of mitotic cell cycle"/>
    <property type="evidence" value="ECO:0007669"/>
    <property type="project" value="TreeGrafter"/>
</dbReference>
<organism evidence="18 19">
    <name type="scientific">Podarcis muralis</name>
    <name type="common">Wall lizard</name>
    <name type="synonym">Lacerta muralis</name>
    <dbReference type="NCBI Taxonomy" id="64176"/>
    <lineage>
        <taxon>Eukaryota</taxon>
        <taxon>Metazoa</taxon>
        <taxon>Chordata</taxon>
        <taxon>Craniata</taxon>
        <taxon>Vertebrata</taxon>
        <taxon>Euteleostomi</taxon>
        <taxon>Lepidosauria</taxon>
        <taxon>Squamata</taxon>
        <taxon>Bifurcata</taxon>
        <taxon>Unidentata</taxon>
        <taxon>Episquamata</taxon>
        <taxon>Laterata</taxon>
        <taxon>Lacertibaenia</taxon>
        <taxon>Lacertidae</taxon>
        <taxon>Podarcis</taxon>
    </lineage>
</organism>
<evidence type="ECO:0000256" key="1">
    <source>
        <dbReference type="ARBA" id="ARBA00004123"/>
    </source>
</evidence>
<dbReference type="Gene3D" id="4.10.365.10">
    <property type="entry name" value="p27"/>
    <property type="match status" value="1"/>
</dbReference>
<dbReference type="GO" id="GO:0005768">
    <property type="term" value="C:endosome"/>
    <property type="evidence" value="ECO:0007669"/>
    <property type="project" value="UniProtKB-SubCell"/>
</dbReference>
<evidence type="ECO:0000256" key="5">
    <source>
        <dbReference type="ARBA" id="ARBA00014547"/>
    </source>
</evidence>
<dbReference type="GO" id="GO:0030334">
    <property type="term" value="P:regulation of cell migration"/>
    <property type="evidence" value="ECO:0007669"/>
    <property type="project" value="Ensembl"/>
</dbReference>
<dbReference type="GO" id="GO:0004861">
    <property type="term" value="F:cyclin-dependent protein serine/threonine kinase inhibitor activity"/>
    <property type="evidence" value="ECO:0007669"/>
    <property type="project" value="Ensembl"/>
</dbReference>
<dbReference type="Proteomes" id="UP000472272">
    <property type="component" value="Chromosome 5"/>
</dbReference>
<dbReference type="GO" id="GO:0048102">
    <property type="term" value="P:autophagic cell death"/>
    <property type="evidence" value="ECO:0007669"/>
    <property type="project" value="Ensembl"/>
</dbReference>
<keyword evidence="19" id="KW-1185">Reference proteome</keyword>
<evidence type="ECO:0000256" key="13">
    <source>
        <dbReference type="ARBA" id="ARBA00031903"/>
    </source>
</evidence>
<keyword evidence="12" id="KW-0131">Cell cycle</keyword>
<dbReference type="GO" id="GO:1904019">
    <property type="term" value="P:epithelial cell apoptotic process"/>
    <property type="evidence" value="ECO:0007669"/>
    <property type="project" value="Ensembl"/>
</dbReference>
<protein>
    <recommendedName>
        <fullName evidence="5">Cyclin-dependent kinase inhibitor 1B</fullName>
    </recommendedName>
    <alternativeName>
        <fullName evidence="14">Cyclin-dependent kinase inhibitor p27</fullName>
    </alternativeName>
    <alternativeName>
        <fullName evidence="13">p27Kip1</fullName>
    </alternativeName>
</protein>
<evidence type="ECO:0000313" key="19">
    <source>
        <dbReference type="Proteomes" id="UP000472272"/>
    </source>
</evidence>
<evidence type="ECO:0000259" key="17">
    <source>
        <dbReference type="Pfam" id="PF02234"/>
    </source>
</evidence>
<evidence type="ECO:0000256" key="12">
    <source>
        <dbReference type="ARBA" id="ARBA00023306"/>
    </source>
</evidence>
<dbReference type="Pfam" id="PF02234">
    <property type="entry name" value="CDI"/>
    <property type="match status" value="1"/>
</dbReference>
<keyword evidence="8" id="KW-0967">Endosome</keyword>
<dbReference type="PANTHER" id="PTHR10265">
    <property type="entry name" value="CYCLIN-DEPENDENT KINASE INHIBITOR 1"/>
    <property type="match status" value="1"/>
</dbReference>
<accession>A0A670HNI6</accession>
<evidence type="ECO:0000256" key="4">
    <source>
        <dbReference type="ARBA" id="ARBA00006726"/>
    </source>
</evidence>
<dbReference type="GO" id="GO:1905179">
    <property type="term" value="P:negative regulation of cardiac muscle tissue regeneration"/>
    <property type="evidence" value="ECO:0007669"/>
    <property type="project" value="Ensembl"/>
</dbReference>
<comment type="similarity">
    <text evidence="4">Belongs to the CDI family.</text>
</comment>
<dbReference type="GO" id="GO:0005813">
    <property type="term" value="C:centrosome"/>
    <property type="evidence" value="ECO:0007669"/>
    <property type="project" value="Ensembl"/>
</dbReference>
<evidence type="ECO:0000256" key="9">
    <source>
        <dbReference type="ARBA" id="ARBA00022843"/>
    </source>
</evidence>
<dbReference type="GO" id="GO:0019901">
    <property type="term" value="F:protein kinase binding"/>
    <property type="evidence" value="ECO:0007669"/>
    <property type="project" value="Ensembl"/>
</dbReference>
<reference evidence="18" key="3">
    <citation type="submission" date="2025-09" db="UniProtKB">
        <authorList>
            <consortium name="Ensembl"/>
        </authorList>
    </citation>
    <scope>IDENTIFICATION</scope>
</reference>
<keyword evidence="6" id="KW-0963">Cytoplasm</keyword>
<dbReference type="GO" id="GO:0007605">
    <property type="term" value="P:sensory perception of sound"/>
    <property type="evidence" value="ECO:0007669"/>
    <property type="project" value="Ensembl"/>
</dbReference>
<evidence type="ECO:0000256" key="6">
    <source>
        <dbReference type="ARBA" id="ARBA00022490"/>
    </source>
</evidence>
<dbReference type="GO" id="GO:1904036">
    <property type="term" value="P:negative regulation of epithelial cell apoptotic process"/>
    <property type="evidence" value="ECO:0007669"/>
    <property type="project" value="Ensembl"/>
</dbReference>
<evidence type="ECO:0000256" key="8">
    <source>
        <dbReference type="ARBA" id="ARBA00022753"/>
    </source>
</evidence>
<dbReference type="GO" id="GO:0007096">
    <property type="term" value="P:regulation of exit from mitosis"/>
    <property type="evidence" value="ECO:0007669"/>
    <property type="project" value="Ensembl"/>
</dbReference>
<evidence type="ECO:0000256" key="11">
    <source>
        <dbReference type="ARBA" id="ARBA00023242"/>
    </source>
</evidence>